<dbReference type="GO" id="GO:0051287">
    <property type="term" value="F:NAD binding"/>
    <property type="evidence" value="ECO:0007669"/>
    <property type="project" value="InterPro"/>
</dbReference>
<dbReference type="Pfam" id="PF02826">
    <property type="entry name" value="2-Hacid_dh_C"/>
    <property type="match status" value="1"/>
</dbReference>
<evidence type="ECO:0000259" key="4">
    <source>
        <dbReference type="Pfam" id="PF02826"/>
    </source>
</evidence>
<evidence type="ECO:0000313" key="6">
    <source>
        <dbReference type="Proteomes" id="UP000001077"/>
    </source>
</evidence>
<keyword evidence="3" id="KW-0520">NAD</keyword>
<dbReference type="PROSITE" id="PS00670">
    <property type="entry name" value="D_2_HYDROXYACID_DH_2"/>
    <property type="match status" value="1"/>
</dbReference>
<dbReference type="GO" id="GO:0016616">
    <property type="term" value="F:oxidoreductase activity, acting on the CH-OH group of donors, NAD or NADP as acceptor"/>
    <property type="evidence" value="ECO:0007669"/>
    <property type="project" value="UniProtKB-ARBA"/>
</dbReference>
<dbReference type="Gene3D" id="3.40.50.720">
    <property type="entry name" value="NAD(P)-binding Rossmann-like Domain"/>
    <property type="match status" value="2"/>
</dbReference>
<dbReference type="RefSeq" id="WP_007347515.1">
    <property type="nucleotide sequence ID" value="NZ_CALY02000060.1"/>
</dbReference>
<dbReference type="InterPro" id="IPR006140">
    <property type="entry name" value="D-isomer_DH_NAD-bd"/>
</dbReference>
<dbReference type="PANTHER" id="PTHR42789">
    <property type="entry name" value="D-ISOMER SPECIFIC 2-HYDROXYACID DEHYDROGENASE FAMILY PROTEIN (AFU_ORTHOLOGUE AFUA_6G10090)"/>
    <property type="match status" value="1"/>
</dbReference>
<comment type="similarity">
    <text evidence="1">Belongs to the D-isomer specific 2-hydroxyacid dehydrogenase family.</text>
</comment>
<organism evidence="5 6">
    <name type="scientific">Bartonella rattimassiliensis 15908</name>
    <dbReference type="NCBI Taxonomy" id="1094556"/>
    <lineage>
        <taxon>Bacteria</taxon>
        <taxon>Pseudomonadati</taxon>
        <taxon>Pseudomonadota</taxon>
        <taxon>Alphaproteobacteria</taxon>
        <taxon>Hyphomicrobiales</taxon>
        <taxon>Bartonellaceae</taxon>
        <taxon>Bartonella</taxon>
    </lineage>
</organism>
<sequence length="221" mass="25671">MILKGCRQVSRHNNLAKKYDKTWQENNLKTFRPKHKTIGLIGLGKIGKTTLERLRPFGFKVTVYDPYIDKGLSKSLNFKLLENINTLLEKSDVVSLHCPLTNKTIGMINSEFLKKMKKNAILVNTAREKILRDFDCLEKHLRENPEFHAFLDVLLVETPNDHPLIKAWRDNACWLSSRLVINPHNAYFSESSHIDMRKDIVSTIISCLYKKKMKNLVISYD</sequence>
<dbReference type="STRING" id="1094556.MCY_01379"/>
<dbReference type="Proteomes" id="UP000001077">
    <property type="component" value="Unassembled WGS sequence"/>
</dbReference>
<dbReference type="HOGENOM" id="CLU_019796_1_3_5"/>
<evidence type="ECO:0000256" key="2">
    <source>
        <dbReference type="ARBA" id="ARBA00023002"/>
    </source>
</evidence>
<dbReference type="InterPro" id="IPR050857">
    <property type="entry name" value="D-2-hydroxyacid_DH"/>
</dbReference>
<evidence type="ECO:0000256" key="3">
    <source>
        <dbReference type="ARBA" id="ARBA00023027"/>
    </source>
</evidence>
<keyword evidence="2" id="KW-0560">Oxidoreductase</keyword>
<name>J0QHM4_9HYPH</name>
<evidence type="ECO:0000256" key="1">
    <source>
        <dbReference type="ARBA" id="ARBA00005854"/>
    </source>
</evidence>
<dbReference type="EMBL" id="AILY01000029">
    <property type="protein sequence ID" value="EJF84996.1"/>
    <property type="molecule type" value="Genomic_DNA"/>
</dbReference>
<gene>
    <name evidence="5" type="ORF">MCY_01379</name>
</gene>
<comment type="caution">
    <text evidence="5">The sequence shown here is derived from an EMBL/GenBank/DDBJ whole genome shotgun (WGS) entry which is preliminary data.</text>
</comment>
<dbReference type="InterPro" id="IPR029753">
    <property type="entry name" value="D-isomer_DH_CS"/>
</dbReference>
<feature type="domain" description="D-isomer specific 2-hydroxyacid dehydrogenase NAD-binding" evidence="4">
    <location>
        <begin position="1"/>
        <end position="186"/>
    </location>
</feature>
<keyword evidence="6" id="KW-1185">Reference proteome</keyword>
<reference evidence="5 6" key="1">
    <citation type="submission" date="2012-03" db="EMBL/GenBank/DDBJ databases">
        <title>The Genome Sequence of Bartonella rattimassiliensis 15908.</title>
        <authorList>
            <consortium name="The Broad Institute Genome Sequencing Platform"/>
            <consortium name="The Broad Institute Genome Sequencing Center for Infectious Disease"/>
            <person name="Feldgarden M."/>
            <person name="Kirby J."/>
            <person name="Kosoy M."/>
            <person name="Birtles R."/>
            <person name="Probert W.S."/>
            <person name="Chiaraviglio L."/>
            <person name="Young S.K."/>
            <person name="Zeng Q."/>
            <person name="Gargeya S."/>
            <person name="Fitzgerald M."/>
            <person name="Haas B."/>
            <person name="Abouelleil A."/>
            <person name="Alvarado L."/>
            <person name="Arachchi H.M."/>
            <person name="Berlin A."/>
            <person name="Chapman S.B."/>
            <person name="Gearin G."/>
            <person name="Goldberg J."/>
            <person name="Griggs A."/>
            <person name="Gujja S."/>
            <person name="Hansen M."/>
            <person name="Heiman D."/>
            <person name="Howarth C."/>
            <person name="Larimer J."/>
            <person name="Lui A."/>
            <person name="MacDonald P.J.P."/>
            <person name="McCowen C."/>
            <person name="Montmayeur A."/>
            <person name="Murphy C."/>
            <person name="Neiman D."/>
            <person name="Pearson M."/>
            <person name="Priest M."/>
            <person name="Roberts A."/>
            <person name="Saif S."/>
            <person name="Shea T."/>
            <person name="Sisk P."/>
            <person name="Stolte C."/>
            <person name="Sykes S."/>
            <person name="Wortman J."/>
            <person name="Nusbaum C."/>
            <person name="Birren B."/>
        </authorList>
    </citation>
    <scope>NUCLEOTIDE SEQUENCE [LARGE SCALE GENOMIC DNA]</scope>
    <source>
        <strain evidence="5 6">15908</strain>
    </source>
</reference>
<accession>J0QHM4</accession>
<dbReference type="InterPro" id="IPR036291">
    <property type="entry name" value="NAD(P)-bd_dom_sf"/>
</dbReference>
<dbReference type="OrthoDB" id="9793626at2"/>
<proteinExistence type="inferred from homology"/>
<evidence type="ECO:0000313" key="5">
    <source>
        <dbReference type="EMBL" id="EJF84996.1"/>
    </source>
</evidence>
<dbReference type="SUPFAM" id="SSF51735">
    <property type="entry name" value="NAD(P)-binding Rossmann-fold domains"/>
    <property type="match status" value="1"/>
</dbReference>
<dbReference type="AlphaFoldDB" id="J0QHM4"/>
<dbReference type="PANTHER" id="PTHR42789:SF1">
    <property type="entry name" value="D-ISOMER SPECIFIC 2-HYDROXYACID DEHYDROGENASE FAMILY PROTEIN (AFU_ORTHOLOGUE AFUA_6G10090)"/>
    <property type="match status" value="1"/>
</dbReference>
<dbReference type="PATRIC" id="fig|1094556.3.peg.1398"/>
<protein>
    <recommendedName>
        <fullName evidence="4">D-isomer specific 2-hydroxyacid dehydrogenase NAD-binding domain-containing protein</fullName>
    </recommendedName>
</protein>
<dbReference type="eggNOG" id="COG1052">
    <property type="taxonomic scope" value="Bacteria"/>
</dbReference>